<protein>
    <submittedName>
        <fullName evidence="1">Uncharacterized protein</fullName>
    </submittedName>
</protein>
<reference evidence="1 2" key="1">
    <citation type="submission" date="2020-04" db="EMBL/GenBank/DDBJ databases">
        <title>Perkinsus olseni comparative genomics.</title>
        <authorList>
            <person name="Bogema D.R."/>
        </authorList>
    </citation>
    <scope>NUCLEOTIDE SEQUENCE [LARGE SCALE GENOMIC DNA]</scope>
    <source>
        <strain evidence="1 2">ATCC PRA-207</strain>
    </source>
</reference>
<name>A0A7J6TJV0_PEROL</name>
<organism evidence="1 2">
    <name type="scientific">Perkinsus olseni</name>
    <name type="common">Perkinsus atlanticus</name>
    <dbReference type="NCBI Taxonomy" id="32597"/>
    <lineage>
        <taxon>Eukaryota</taxon>
        <taxon>Sar</taxon>
        <taxon>Alveolata</taxon>
        <taxon>Perkinsozoa</taxon>
        <taxon>Perkinsea</taxon>
        <taxon>Perkinsida</taxon>
        <taxon>Perkinsidae</taxon>
        <taxon>Perkinsus</taxon>
    </lineage>
</organism>
<gene>
    <name evidence="1" type="ORF">FOZ63_009200</name>
</gene>
<sequence>EAYVALDRESGACDLQMTRSVKSYWILPDFALVGNYLHFAPQGLQGYESPVIGMAKARAKVASSVVGDTTDRPPATTDDRLNLTDQVEFVRKCLFDGEGGSLIKSKVDSCVLGVLAPEPGSSRRSSLKPAESQRLRVQEFAEDLVGLCYCVVKRELEEKATIEAK</sequence>
<dbReference type="Proteomes" id="UP000553632">
    <property type="component" value="Unassembled WGS sequence"/>
</dbReference>
<evidence type="ECO:0000313" key="2">
    <source>
        <dbReference type="Proteomes" id="UP000553632"/>
    </source>
</evidence>
<evidence type="ECO:0000313" key="1">
    <source>
        <dbReference type="EMBL" id="KAF4745579.1"/>
    </source>
</evidence>
<accession>A0A7J6TJV0</accession>
<feature type="non-terminal residue" evidence="1">
    <location>
        <position position="1"/>
    </location>
</feature>
<dbReference type="EMBL" id="JABANO010010179">
    <property type="protein sequence ID" value="KAF4745579.1"/>
    <property type="molecule type" value="Genomic_DNA"/>
</dbReference>
<proteinExistence type="predicted"/>
<comment type="caution">
    <text evidence="1">The sequence shown here is derived from an EMBL/GenBank/DDBJ whole genome shotgun (WGS) entry which is preliminary data.</text>
</comment>
<keyword evidence="2" id="KW-1185">Reference proteome</keyword>
<dbReference type="AlphaFoldDB" id="A0A7J6TJV0"/>